<comment type="caution">
    <text evidence="4">The sequence shown here is derived from an EMBL/GenBank/DDBJ whole genome shotgun (WGS) entry which is preliminary data.</text>
</comment>
<dbReference type="GO" id="GO:0019433">
    <property type="term" value="P:triglyceride catabolic process"/>
    <property type="evidence" value="ECO:0007669"/>
    <property type="project" value="TreeGrafter"/>
</dbReference>
<evidence type="ECO:0000313" key="4">
    <source>
        <dbReference type="EMBL" id="KCZ57372.1"/>
    </source>
</evidence>
<dbReference type="PROSITE" id="PS01173">
    <property type="entry name" value="LIPASE_GDXG_HIS"/>
    <property type="match status" value="1"/>
</dbReference>
<keyword evidence="5" id="KW-1185">Reference proteome</keyword>
<evidence type="ECO:0000259" key="3">
    <source>
        <dbReference type="Pfam" id="PF07859"/>
    </source>
</evidence>
<dbReference type="SUPFAM" id="SSF53474">
    <property type="entry name" value="alpha/beta-Hydrolases"/>
    <property type="match status" value="1"/>
</dbReference>
<evidence type="ECO:0000256" key="2">
    <source>
        <dbReference type="ARBA" id="ARBA00022801"/>
    </source>
</evidence>
<dbReference type="InterPro" id="IPR013094">
    <property type="entry name" value="AB_hydrolase_3"/>
</dbReference>
<feature type="domain" description="Alpha/beta hydrolase fold-3" evidence="3">
    <location>
        <begin position="51"/>
        <end position="255"/>
    </location>
</feature>
<dbReference type="GO" id="GO:0004771">
    <property type="term" value="F:sterol ester esterase activity"/>
    <property type="evidence" value="ECO:0007669"/>
    <property type="project" value="TreeGrafter"/>
</dbReference>
<dbReference type="Pfam" id="PF07859">
    <property type="entry name" value="Abhydrolase_3"/>
    <property type="match status" value="1"/>
</dbReference>
<organism evidence="4 5">
    <name type="scientific">Hyphomonas beringensis</name>
    <dbReference type="NCBI Taxonomy" id="1280946"/>
    <lineage>
        <taxon>Bacteria</taxon>
        <taxon>Pseudomonadati</taxon>
        <taxon>Pseudomonadota</taxon>
        <taxon>Alphaproteobacteria</taxon>
        <taxon>Hyphomonadales</taxon>
        <taxon>Hyphomonadaceae</taxon>
        <taxon>Hyphomonas</taxon>
    </lineage>
</organism>
<dbReference type="GO" id="GO:0004806">
    <property type="term" value="F:triacylglycerol lipase activity"/>
    <property type="evidence" value="ECO:0007669"/>
    <property type="project" value="TreeGrafter"/>
</dbReference>
<dbReference type="InterPro" id="IPR029058">
    <property type="entry name" value="AB_hydrolase_fold"/>
</dbReference>
<keyword evidence="2" id="KW-0378">Hydrolase</keyword>
<accession>A0A062UGB7</accession>
<proteinExistence type="inferred from homology"/>
<evidence type="ECO:0000313" key="5">
    <source>
        <dbReference type="Proteomes" id="UP000027037"/>
    </source>
</evidence>
<name>A0A062UGB7_9PROT</name>
<sequence length="281" mass="30872">MDRMREISEQARKAWTLGGPDMAQTLMVRVGAGERRARIHIPAAGAGKGTLIYLHGGGWSVFSIDTHDRLMREYAERIGCAVIGLDYSLSPENRFPTALNDVDQCHDWVLSAGESLGLETGHVVIGGDSAGANLALASTLRRRDEGRFMPDGLLLNYAALETDHYPSNDRYDGAPYMLDVSEMKIFWKNYLGAESTENPYARPLLADLAELPPVHLCIAECDILRDENLELERRLEAAGVHVSAHLYKGATHSFLEAVGVSSCAERAVQVGADWVSDLFSR</sequence>
<dbReference type="PANTHER" id="PTHR23025:SF3">
    <property type="entry name" value="HORMONE-SENSITIVE LIPASE"/>
    <property type="match status" value="1"/>
</dbReference>
<dbReference type="PANTHER" id="PTHR23025">
    <property type="entry name" value="TRIACYLGLYCEROL LIPASE"/>
    <property type="match status" value="1"/>
</dbReference>
<dbReference type="GO" id="GO:0005829">
    <property type="term" value="C:cytosol"/>
    <property type="evidence" value="ECO:0007669"/>
    <property type="project" value="TreeGrafter"/>
</dbReference>
<dbReference type="InterPro" id="IPR002168">
    <property type="entry name" value="Lipase_GDXG_HIS_AS"/>
</dbReference>
<evidence type="ECO:0000256" key="1">
    <source>
        <dbReference type="ARBA" id="ARBA00010515"/>
    </source>
</evidence>
<dbReference type="EMBL" id="AWFF01000001">
    <property type="protein sequence ID" value="KCZ57372.1"/>
    <property type="molecule type" value="Genomic_DNA"/>
</dbReference>
<reference evidence="4 5" key="1">
    <citation type="journal article" date="2014" name="Antonie Van Leeuwenhoek">
        <title>Hyphomonas beringensis sp. nov. and Hyphomonas chukchiensis sp. nov., isolated from surface seawater of the Bering Sea and Chukchi Sea.</title>
        <authorList>
            <person name="Li C."/>
            <person name="Lai Q."/>
            <person name="Li G."/>
            <person name="Dong C."/>
            <person name="Wang J."/>
            <person name="Liao Y."/>
            <person name="Shao Z."/>
        </authorList>
    </citation>
    <scope>NUCLEOTIDE SEQUENCE [LARGE SCALE GENOMIC DNA]</scope>
    <source>
        <strain evidence="4 5">25B14_1</strain>
    </source>
</reference>
<dbReference type="Gene3D" id="3.40.50.1820">
    <property type="entry name" value="alpha/beta hydrolase"/>
    <property type="match status" value="1"/>
</dbReference>
<comment type="similarity">
    <text evidence="1">Belongs to the 'GDXG' lipolytic enzyme family.</text>
</comment>
<dbReference type="PATRIC" id="fig|1280946.3.peg.231"/>
<dbReference type="Proteomes" id="UP000027037">
    <property type="component" value="Unassembled WGS sequence"/>
</dbReference>
<dbReference type="STRING" id="1280946.HY29_01195"/>
<dbReference type="eggNOG" id="COG0657">
    <property type="taxonomic scope" value="Bacteria"/>
</dbReference>
<gene>
    <name evidence="4" type="ORF">HY29_01195</name>
</gene>
<protein>
    <recommendedName>
        <fullName evidence="3">Alpha/beta hydrolase fold-3 domain-containing protein</fullName>
    </recommendedName>
</protein>
<dbReference type="AlphaFoldDB" id="A0A062UGB7"/>